<proteinExistence type="predicted"/>
<dbReference type="RefSeq" id="WP_077496771.1">
    <property type="nucleotide sequence ID" value="NZ_MLAG01000031.1"/>
</dbReference>
<feature type="domain" description="TnsA endonuclease N-terminal" evidence="2">
    <location>
        <begin position="50"/>
        <end position="128"/>
    </location>
</feature>
<keyword evidence="4" id="KW-1185">Reference proteome</keyword>
<reference evidence="3 4" key="1">
    <citation type="submission" date="2016-10" db="EMBL/GenBank/DDBJ databases">
        <title>Rodentibacter gen. nov. and new species.</title>
        <authorList>
            <person name="Christensen H."/>
        </authorList>
    </citation>
    <scope>NUCLEOTIDE SEQUENCE [LARGE SCALE GENOMIC DNA]</scope>
    <source>
        <strain evidence="3 4">Ac81</strain>
    </source>
</reference>
<sequence length="220" mass="26111">MKTEQTFKQVRKIKPTRLSVSGHLPFKEGVSLPYESTLERDFLFYFTYLPTVAEIVPQPAHIPFVKNGITYHYTPDFFIRFNDGRPSLLIEVKPKAKWQEHWRDWKEKWKAAMAFAKQNDCIFHIYDEDKIRHLALFNINSVQRYKRLQCDPEDIKAILSQVELRGGTTIDYLLSRFFTGSLYRTKGLQIIYHLLATKQLTCNWFEPLSEFTEVWSYSND</sequence>
<feature type="domain" description="TnsA endonuclease C-terminal" evidence="1">
    <location>
        <begin position="131"/>
        <end position="204"/>
    </location>
</feature>
<dbReference type="Proteomes" id="UP000188573">
    <property type="component" value="Unassembled WGS sequence"/>
</dbReference>
<dbReference type="InterPro" id="IPR014833">
    <property type="entry name" value="TnsA_N"/>
</dbReference>
<evidence type="ECO:0000313" key="3">
    <source>
        <dbReference type="EMBL" id="OOF82322.1"/>
    </source>
</evidence>
<protein>
    <submittedName>
        <fullName evidence="3">Transposase</fullName>
    </submittedName>
</protein>
<dbReference type="Pfam" id="PF08721">
    <property type="entry name" value="Tn7_Tnp_TnsA_C"/>
    <property type="match status" value="1"/>
</dbReference>
<evidence type="ECO:0000259" key="2">
    <source>
        <dbReference type="Pfam" id="PF08722"/>
    </source>
</evidence>
<dbReference type="Pfam" id="PF08722">
    <property type="entry name" value="Tn7_TnsA-like_N"/>
    <property type="match status" value="1"/>
</dbReference>
<gene>
    <name evidence="3" type="ORF">BKG92_06890</name>
</gene>
<organism evidence="3 4">
    <name type="scientific">Rodentibacter ratti</name>
    <dbReference type="NCBI Taxonomy" id="1906745"/>
    <lineage>
        <taxon>Bacteria</taxon>
        <taxon>Pseudomonadati</taxon>
        <taxon>Pseudomonadota</taxon>
        <taxon>Gammaproteobacteria</taxon>
        <taxon>Pasteurellales</taxon>
        <taxon>Pasteurellaceae</taxon>
        <taxon>Rodentibacter</taxon>
    </lineage>
</organism>
<name>A0A1V3KXB4_9PAST</name>
<accession>A0A1V3KXB4</accession>
<dbReference type="InterPro" id="IPR014832">
    <property type="entry name" value="TnsA_C"/>
</dbReference>
<evidence type="ECO:0000259" key="1">
    <source>
        <dbReference type="Pfam" id="PF08721"/>
    </source>
</evidence>
<evidence type="ECO:0000313" key="4">
    <source>
        <dbReference type="Proteomes" id="UP000188573"/>
    </source>
</evidence>
<comment type="caution">
    <text evidence="3">The sequence shown here is derived from an EMBL/GenBank/DDBJ whole genome shotgun (WGS) entry which is preliminary data.</text>
</comment>
<dbReference type="AlphaFoldDB" id="A0A1V3KXB4"/>
<dbReference type="EMBL" id="MLAG01000031">
    <property type="protein sequence ID" value="OOF82322.1"/>
    <property type="molecule type" value="Genomic_DNA"/>
</dbReference>
<dbReference type="Gene3D" id="3.40.91.30">
    <property type="match status" value="1"/>
</dbReference>